<gene>
    <name evidence="1" type="ORF">JHL16_11245</name>
</gene>
<reference evidence="1" key="1">
    <citation type="submission" date="2021-01" db="EMBL/GenBank/DDBJ databases">
        <authorList>
            <person name="Sun Q."/>
        </authorList>
    </citation>
    <scope>NUCLEOTIDE SEQUENCE</scope>
    <source>
        <strain evidence="1">YIM B02566</strain>
    </source>
</reference>
<comment type="caution">
    <text evidence="1">The sequence shown here is derived from an EMBL/GenBank/DDBJ whole genome shotgun (WGS) entry which is preliminary data.</text>
</comment>
<sequence length="103" mass="11291">MRLKRFLCAGALVLSTVSLAQAALAPNYQRIAELQAILDDPAVVDAFNVSQPIDRIESLKTDRYRVTAGPCHVDVAIVDMPDNGQRVGPRQFKIEIVARSCPD</sequence>
<evidence type="ECO:0000313" key="2">
    <source>
        <dbReference type="Proteomes" id="UP000616151"/>
    </source>
</evidence>
<name>A0ACC5R374_9HYPH</name>
<accession>A0ACC5R374</accession>
<keyword evidence="2" id="KW-1185">Reference proteome</keyword>
<proteinExistence type="predicted"/>
<evidence type="ECO:0000313" key="1">
    <source>
        <dbReference type="EMBL" id="MBK1866931.1"/>
    </source>
</evidence>
<dbReference type="Proteomes" id="UP000616151">
    <property type="component" value="Unassembled WGS sequence"/>
</dbReference>
<dbReference type="EMBL" id="JAENHL010000006">
    <property type="protein sequence ID" value="MBK1866931.1"/>
    <property type="molecule type" value="Genomic_DNA"/>
</dbReference>
<protein>
    <submittedName>
        <fullName evidence="1">Uncharacterized protein</fullName>
    </submittedName>
</protein>
<organism evidence="1 2">
    <name type="scientific">Taklimakanibacter albus</name>
    <dbReference type="NCBI Taxonomy" id="2800327"/>
    <lineage>
        <taxon>Bacteria</taxon>
        <taxon>Pseudomonadati</taxon>
        <taxon>Pseudomonadota</taxon>
        <taxon>Alphaproteobacteria</taxon>
        <taxon>Hyphomicrobiales</taxon>
        <taxon>Aestuariivirgaceae</taxon>
        <taxon>Taklimakanibacter</taxon>
    </lineage>
</organism>